<proteinExistence type="predicted"/>
<dbReference type="InterPro" id="IPR002591">
    <property type="entry name" value="Phosphodiest/P_Trfase"/>
</dbReference>
<evidence type="ECO:0000313" key="2">
    <source>
        <dbReference type="Proteomes" id="UP000272706"/>
    </source>
</evidence>
<dbReference type="PANTHER" id="PTHR10151:SF120">
    <property type="entry name" value="BIS(5'-ADENOSYL)-TRIPHOSPHATASE"/>
    <property type="match status" value="1"/>
</dbReference>
<evidence type="ECO:0000313" key="1">
    <source>
        <dbReference type="EMBL" id="RJT26317.1"/>
    </source>
</evidence>
<dbReference type="Gene3D" id="3.40.720.10">
    <property type="entry name" value="Alkaline Phosphatase, subunit A"/>
    <property type="match status" value="1"/>
</dbReference>
<reference evidence="1 2" key="1">
    <citation type="submission" date="2018-09" db="EMBL/GenBank/DDBJ databases">
        <title>Mesorhizobium carmichaelinearum sp. nov. isolated from Carmichaelinea spp. root nodules in New Zealand.</title>
        <authorList>
            <person name="De Meyer S.E."/>
        </authorList>
    </citation>
    <scope>NUCLEOTIDE SEQUENCE [LARGE SCALE GENOMIC DNA]</scope>
    <source>
        <strain evidence="1 2">ICMP19557</strain>
    </source>
</reference>
<dbReference type="GO" id="GO:0016787">
    <property type="term" value="F:hydrolase activity"/>
    <property type="evidence" value="ECO:0007669"/>
    <property type="project" value="UniProtKB-ARBA"/>
</dbReference>
<organism evidence="1 2">
    <name type="scientific">Mesorhizobium waimense</name>
    <dbReference type="NCBI Taxonomy" id="1300307"/>
    <lineage>
        <taxon>Bacteria</taxon>
        <taxon>Pseudomonadati</taxon>
        <taxon>Pseudomonadota</taxon>
        <taxon>Alphaproteobacteria</taxon>
        <taxon>Hyphomicrobiales</taxon>
        <taxon>Phyllobacteriaceae</taxon>
        <taxon>Mesorhizobium</taxon>
    </lineage>
</organism>
<accession>A0A3A5JW67</accession>
<evidence type="ECO:0008006" key="3">
    <source>
        <dbReference type="Google" id="ProtNLM"/>
    </source>
</evidence>
<dbReference type="PANTHER" id="PTHR10151">
    <property type="entry name" value="ECTONUCLEOTIDE PYROPHOSPHATASE/PHOSPHODIESTERASE"/>
    <property type="match status" value="1"/>
</dbReference>
<dbReference type="OrthoDB" id="9779418at2"/>
<protein>
    <recommendedName>
        <fullName evidence="3">Alkaline phosphatase family protein</fullName>
    </recommendedName>
</protein>
<comment type="caution">
    <text evidence="1">The sequence shown here is derived from an EMBL/GenBank/DDBJ whole genome shotgun (WGS) entry which is preliminary data.</text>
</comment>
<dbReference type="Proteomes" id="UP000272706">
    <property type="component" value="Unassembled WGS sequence"/>
</dbReference>
<dbReference type="EMBL" id="QZWZ01000071">
    <property type="protein sequence ID" value="RJT26317.1"/>
    <property type="molecule type" value="Genomic_DNA"/>
</dbReference>
<keyword evidence="2" id="KW-1185">Reference proteome</keyword>
<dbReference type="Pfam" id="PF01663">
    <property type="entry name" value="Phosphodiest"/>
    <property type="match status" value="1"/>
</dbReference>
<dbReference type="InterPro" id="IPR017850">
    <property type="entry name" value="Alkaline_phosphatase_core_sf"/>
</dbReference>
<dbReference type="SUPFAM" id="SSF53649">
    <property type="entry name" value="Alkaline phosphatase-like"/>
    <property type="match status" value="1"/>
</dbReference>
<dbReference type="AlphaFoldDB" id="A0A3A5JW67"/>
<gene>
    <name evidence="1" type="ORF">D3227_37350</name>
</gene>
<name>A0A3A5JW67_9HYPH</name>
<sequence length="503" mass="54565">MLNDSEHRVRRVPRVLLICLDSLIPSAITPEAMPNLVKVMDWGTRFANHRAVVPSETLVNMASMLTGTKVGEHGIVANQFTDRSITGWPSLNLGVAEEIDAWMERHGRLTPMRTFGEYLHAAGQKLAVVSTCSSGATRMIDPHGRALGNFSLSCHSPSTSYPEVDVERIRRQFGACPPCCEPDVEAARYAVDVLLDYVVPVVSPDTAILWVNEPDTSYHAFGTTGPSTTATLTAVDNELGRVFDWWRRNATVECSLFIASDHGHIDLEPVSPVNSDFEAVFGHLHDESVMPEGLRKRLARCSTVYLPTEARPELHNLTQSLLDKPWVGHVFCAPVGVDGSVPPGTHPISLIMGAGARTPDVAFTVIAETKKNVQAAVARADIADLKRGNHGGLESRELECLFLAIGPKYPAGTLSYDPSTTDGVFRELIDAAGLTTGNDGAPCGQTRPFECTAEIDGRRSVVRGTFDGKYHNIIGGAVEFVPSPQPEFQVTVGEDGRSNRPVH</sequence>